<dbReference type="EMBL" id="JBBPCN010000001">
    <property type="protein sequence ID" value="MEK8070783.1"/>
    <property type="molecule type" value="Genomic_DNA"/>
</dbReference>
<comment type="caution">
    <text evidence="1">The sequence shown here is derived from an EMBL/GenBank/DDBJ whole genome shotgun (WGS) entry which is preliminary data.</text>
</comment>
<dbReference type="InterPro" id="IPR049975">
    <property type="entry name" value="SAV_915-like_dom"/>
</dbReference>
<gene>
    <name evidence="1" type="ORF">AABD04_07975</name>
</gene>
<organism evidence="1 2">
    <name type="scientific">Rhodococcus navarretei</name>
    <dbReference type="NCBI Taxonomy" id="3128981"/>
    <lineage>
        <taxon>Bacteria</taxon>
        <taxon>Bacillati</taxon>
        <taxon>Actinomycetota</taxon>
        <taxon>Actinomycetes</taxon>
        <taxon>Mycobacteriales</taxon>
        <taxon>Nocardiaceae</taxon>
        <taxon>Rhodococcus</taxon>
    </lineage>
</organism>
<dbReference type="NCBIfam" id="NF042914">
    <property type="entry name" value="SAV915_dom"/>
    <property type="match status" value="1"/>
</dbReference>
<sequence>MGEKMRLPDNIPPVVYVPCTAHVSIVEQAVVDLRTTRDGRSALLAYSALDRLHTCCGDDQPWMVLPTTALSKIYESHPFDLLLMDVMIPQHERRSVHQ</sequence>
<accession>A0ABU9CX41</accession>
<dbReference type="RefSeq" id="WP_341440798.1">
    <property type="nucleotide sequence ID" value="NZ_JBBPCN010000001.1"/>
</dbReference>
<keyword evidence="2" id="KW-1185">Reference proteome</keyword>
<proteinExistence type="predicted"/>
<evidence type="ECO:0000313" key="1">
    <source>
        <dbReference type="EMBL" id="MEK8070783.1"/>
    </source>
</evidence>
<dbReference type="Proteomes" id="UP001456513">
    <property type="component" value="Unassembled WGS sequence"/>
</dbReference>
<name>A0ABU9CX41_9NOCA</name>
<protein>
    <submittedName>
        <fullName evidence="1">SAV_915 family protein</fullName>
    </submittedName>
</protein>
<reference evidence="1 2" key="1">
    <citation type="submission" date="2024-03" db="EMBL/GenBank/DDBJ databases">
        <title>Rhodococcus navarretei sp. nov. and Pseudarthrobacter quantumdoti sp. nov., two new species with the ability to biosynthesize Quantum Dots isolated from soil samples at Union Glacier, Antarctica.</title>
        <authorList>
            <person name="Vargas M."/>
        </authorList>
    </citation>
    <scope>NUCLEOTIDE SEQUENCE [LARGE SCALE GENOMIC DNA]</scope>
    <source>
        <strain evidence="1 2">EXRC-4A-4</strain>
    </source>
</reference>
<evidence type="ECO:0000313" key="2">
    <source>
        <dbReference type="Proteomes" id="UP001456513"/>
    </source>
</evidence>